<keyword evidence="2" id="KW-0732">Signal</keyword>
<evidence type="ECO:0000313" key="7">
    <source>
        <dbReference type="Proteomes" id="UP000287224"/>
    </source>
</evidence>
<dbReference type="RefSeq" id="WP_126595155.1">
    <property type="nucleotide sequence ID" value="NZ_BIFQ01000001.1"/>
</dbReference>
<comment type="caution">
    <text evidence="6">The sequence shown here is derived from an EMBL/GenBank/DDBJ whole genome shotgun (WGS) entry which is preliminary data.</text>
</comment>
<evidence type="ECO:0000256" key="5">
    <source>
        <dbReference type="ARBA" id="ARBA00023288"/>
    </source>
</evidence>
<dbReference type="PANTHER" id="PTHR43649">
    <property type="entry name" value="ARABINOSE-BINDING PROTEIN-RELATED"/>
    <property type="match status" value="1"/>
</dbReference>
<accession>A0A401ZB38</accession>
<dbReference type="EMBL" id="BIFQ01000001">
    <property type="protein sequence ID" value="GCE03948.1"/>
    <property type="molecule type" value="Genomic_DNA"/>
</dbReference>
<evidence type="ECO:0000256" key="4">
    <source>
        <dbReference type="ARBA" id="ARBA00023139"/>
    </source>
</evidence>
<name>A0A401ZB38_9CHLR</name>
<sequence>MPTITSPSRRSFLKTAAGLAVGSSLFLGGCAPAFNTGAKKTLNFWAFSDTRIAWQKKAWEMYKQQKKPDFEINWLVFPYTQMHDQVLVTSQAGSGGPDIADIEISQFSRYIKGDIIFAEMTPKLQQMGVLDQFYLPSATDPWSWKGKIYGIGNELNTCLLCYRWDIWKKAGVTTTIPTWDAFAEAARKYHTDTKNYLLDFPFNDWGYWWVMALQNKGGFFNAQGVPSLNSPENIKALQYQKNAIKEGWGTVRPIGQAYNTALDQGSISTVLGPSWNFSGFTQQSLPDTKGKWHLMPVPAWEDGGSRTATWGGTGVTVLKTSSSVEEAMDFVLFEHTSVEALLNDFNIRQVWPTYKPALNNSALNEPLAFFDNQRVGNLIKEVSPEINKWYNSPFWPETTSACVNYGLTPAIQKSDVSAEAALAEAQRQSQSIISFESA</sequence>
<keyword evidence="7" id="KW-1185">Reference proteome</keyword>
<keyword evidence="4" id="KW-0564">Palmitate</keyword>
<organism evidence="6 7">
    <name type="scientific">Dictyobacter aurantiacus</name>
    <dbReference type="NCBI Taxonomy" id="1936993"/>
    <lineage>
        <taxon>Bacteria</taxon>
        <taxon>Bacillati</taxon>
        <taxon>Chloroflexota</taxon>
        <taxon>Ktedonobacteria</taxon>
        <taxon>Ktedonobacterales</taxon>
        <taxon>Dictyobacteraceae</taxon>
        <taxon>Dictyobacter</taxon>
    </lineage>
</organism>
<dbReference type="PROSITE" id="PS51318">
    <property type="entry name" value="TAT"/>
    <property type="match status" value="1"/>
</dbReference>
<evidence type="ECO:0000313" key="6">
    <source>
        <dbReference type="EMBL" id="GCE03948.1"/>
    </source>
</evidence>
<dbReference type="Pfam" id="PF01547">
    <property type="entry name" value="SBP_bac_1"/>
    <property type="match status" value="1"/>
</dbReference>
<dbReference type="Proteomes" id="UP000287224">
    <property type="component" value="Unassembled WGS sequence"/>
</dbReference>
<dbReference type="OrthoDB" id="9768630at2"/>
<keyword evidence="5" id="KW-0449">Lipoprotein</keyword>
<dbReference type="PANTHER" id="PTHR43649:SF33">
    <property type="entry name" value="POLYGALACTURONAN_RHAMNOGALACTURONAN-BINDING PROTEIN YTCQ"/>
    <property type="match status" value="1"/>
</dbReference>
<evidence type="ECO:0000256" key="2">
    <source>
        <dbReference type="ARBA" id="ARBA00022729"/>
    </source>
</evidence>
<proteinExistence type="predicted"/>
<dbReference type="InterPro" id="IPR006311">
    <property type="entry name" value="TAT_signal"/>
</dbReference>
<dbReference type="AlphaFoldDB" id="A0A401ZB38"/>
<keyword evidence="1" id="KW-1003">Cell membrane</keyword>
<evidence type="ECO:0000256" key="1">
    <source>
        <dbReference type="ARBA" id="ARBA00022475"/>
    </source>
</evidence>
<dbReference type="SUPFAM" id="SSF53850">
    <property type="entry name" value="Periplasmic binding protein-like II"/>
    <property type="match status" value="1"/>
</dbReference>
<keyword evidence="3" id="KW-0472">Membrane</keyword>
<protein>
    <submittedName>
        <fullName evidence="6">Putative arabinose-binding protein</fullName>
    </submittedName>
</protein>
<gene>
    <name evidence="6" type="primary">araN</name>
    <name evidence="6" type="ORF">KDAU_12770</name>
</gene>
<dbReference type="Gene3D" id="3.40.190.10">
    <property type="entry name" value="Periplasmic binding protein-like II"/>
    <property type="match status" value="1"/>
</dbReference>
<dbReference type="InterPro" id="IPR006059">
    <property type="entry name" value="SBP"/>
</dbReference>
<dbReference type="InterPro" id="IPR050490">
    <property type="entry name" value="Bact_solute-bd_prot1"/>
</dbReference>
<evidence type="ECO:0000256" key="3">
    <source>
        <dbReference type="ARBA" id="ARBA00023136"/>
    </source>
</evidence>
<reference evidence="7" key="1">
    <citation type="submission" date="2018-12" db="EMBL/GenBank/DDBJ databases">
        <title>Tengunoibacter tsumagoiensis gen. nov., sp. nov., Dictyobacter kobayashii sp. nov., D. alpinus sp. nov., and D. joshuensis sp. nov. and description of Dictyobacteraceae fam. nov. within the order Ktedonobacterales isolated from Tengu-no-mugimeshi.</title>
        <authorList>
            <person name="Wang C.M."/>
            <person name="Zheng Y."/>
            <person name="Sakai Y."/>
            <person name="Toyoda A."/>
            <person name="Minakuchi Y."/>
            <person name="Abe K."/>
            <person name="Yokota A."/>
            <person name="Yabe S."/>
        </authorList>
    </citation>
    <scope>NUCLEOTIDE SEQUENCE [LARGE SCALE GENOMIC DNA]</scope>
    <source>
        <strain evidence="7">S-27</strain>
    </source>
</reference>